<protein>
    <submittedName>
        <fullName evidence="1">Uncharacterized protein</fullName>
    </submittedName>
</protein>
<evidence type="ECO:0000313" key="1">
    <source>
        <dbReference type="EMBL" id="KAI5662696.1"/>
    </source>
</evidence>
<accession>A0ACC0APN8</accession>
<comment type="caution">
    <text evidence="1">The sequence shown here is derived from an EMBL/GenBank/DDBJ whole genome shotgun (WGS) entry which is preliminary data.</text>
</comment>
<dbReference type="EMBL" id="CM044705">
    <property type="protein sequence ID" value="KAI5662696.1"/>
    <property type="molecule type" value="Genomic_DNA"/>
</dbReference>
<sequence length="150" mass="16944">MGSLKPKESIPSCLQSTQLIRSNQETNLVQILAKSWRKNILPSTTGSPLPSPLPTTDGRPYPTVAGRPQERNFYDESMKFNCSSQFLLLIESKVCVLDSIDSRFFIGSWSFKSSTEILQIKEEILGEIGSKFNNCKRIHIISFPPLIFNF</sequence>
<dbReference type="Proteomes" id="UP001060085">
    <property type="component" value="Linkage Group LG05"/>
</dbReference>
<evidence type="ECO:0000313" key="2">
    <source>
        <dbReference type="Proteomes" id="UP001060085"/>
    </source>
</evidence>
<name>A0ACC0APN8_CATRO</name>
<keyword evidence="2" id="KW-1185">Reference proteome</keyword>
<organism evidence="1 2">
    <name type="scientific">Catharanthus roseus</name>
    <name type="common">Madagascar periwinkle</name>
    <name type="synonym">Vinca rosea</name>
    <dbReference type="NCBI Taxonomy" id="4058"/>
    <lineage>
        <taxon>Eukaryota</taxon>
        <taxon>Viridiplantae</taxon>
        <taxon>Streptophyta</taxon>
        <taxon>Embryophyta</taxon>
        <taxon>Tracheophyta</taxon>
        <taxon>Spermatophyta</taxon>
        <taxon>Magnoliopsida</taxon>
        <taxon>eudicotyledons</taxon>
        <taxon>Gunneridae</taxon>
        <taxon>Pentapetalae</taxon>
        <taxon>asterids</taxon>
        <taxon>lamiids</taxon>
        <taxon>Gentianales</taxon>
        <taxon>Apocynaceae</taxon>
        <taxon>Rauvolfioideae</taxon>
        <taxon>Vinceae</taxon>
        <taxon>Catharanthinae</taxon>
        <taxon>Catharanthus</taxon>
    </lineage>
</organism>
<reference evidence="2" key="1">
    <citation type="journal article" date="2023" name="Nat. Plants">
        <title>Single-cell RNA sequencing provides a high-resolution roadmap for understanding the multicellular compartmentation of specialized metabolism.</title>
        <authorList>
            <person name="Sun S."/>
            <person name="Shen X."/>
            <person name="Li Y."/>
            <person name="Li Y."/>
            <person name="Wang S."/>
            <person name="Li R."/>
            <person name="Zhang H."/>
            <person name="Shen G."/>
            <person name="Guo B."/>
            <person name="Wei J."/>
            <person name="Xu J."/>
            <person name="St-Pierre B."/>
            <person name="Chen S."/>
            <person name="Sun C."/>
        </authorList>
    </citation>
    <scope>NUCLEOTIDE SEQUENCE [LARGE SCALE GENOMIC DNA]</scope>
</reference>
<proteinExistence type="predicted"/>
<gene>
    <name evidence="1" type="ORF">M9H77_22019</name>
</gene>